<protein>
    <submittedName>
        <fullName evidence="2">Yeast RAD10 gene involved in the excision repair of DNA</fullName>
    </submittedName>
</protein>
<organism evidence="2">
    <name type="scientific">Saccharomyces cerevisiae</name>
    <name type="common">Baker's yeast</name>
    <dbReference type="NCBI Taxonomy" id="4932"/>
    <lineage>
        <taxon>Eukaryota</taxon>
        <taxon>Fungi</taxon>
        <taxon>Dikarya</taxon>
        <taxon>Ascomycota</taxon>
        <taxon>Saccharomycotina</taxon>
        <taxon>Saccharomycetes</taxon>
        <taxon>Saccharomycetales</taxon>
        <taxon>Saccharomycetaceae</taxon>
        <taxon>Saccharomyces</taxon>
    </lineage>
</organism>
<accession>E9PA16</accession>
<feature type="transmembrane region" description="Helical" evidence="1">
    <location>
        <begin position="23"/>
        <end position="42"/>
    </location>
</feature>
<keyword evidence="1" id="KW-0472">Membrane</keyword>
<proteinExistence type="predicted"/>
<dbReference type="EMBL" id="X02591">
    <property type="protein sequence ID" value="CAA26434.1"/>
    <property type="molecule type" value="Genomic_DNA"/>
</dbReference>
<keyword evidence="1" id="KW-0812">Transmembrane</keyword>
<keyword evidence="1" id="KW-1133">Transmembrane helix</keyword>
<name>E9PA16_YEASX</name>
<dbReference type="AlphaFoldDB" id="E9PA16"/>
<evidence type="ECO:0000313" key="2">
    <source>
        <dbReference type="EMBL" id="CAA26434.1"/>
    </source>
</evidence>
<sequence length="72" mass="8180">MGISAVDNFITYSSKNGYLTSHIMSYYFIITIQVAIINVVYLPCKFLHKFMGWFVGKLVISTVEFICSQSAE</sequence>
<evidence type="ECO:0000256" key="1">
    <source>
        <dbReference type="SAM" id="Phobius"/>
    </source>
</evidence>
<reference evidence="2" key="1">
    <citation type="journal article" date="1985" name="EMBO J.">
        <title>Molecular cloning and characterization of the yeast RAD10 gene and expression of RAD10 protein in E. coli.</title>
        <authorList>
            <person name="Weiss W.A."/>
            <person name="Friedberg E.C."/>
        </authorList>
    </citation>
    <scope>NUCLEOTIDE SEQUENCE</scope>
</reference>